<dbReference type="STRING" id="1341154.FCR2A7T_06230"/>
<gene>
    <name evidence="2" type="ORF">IP98_02678</name>
</gene>
<keyword evidence="3" id="KW-1185">Reference proteome</keyword>
<dbReference type="GO" id="GO:0003677">
    <property type="term" value="F:DNA binding"/>
    <property type="evidence" value="ECO:0007669"/>
    <property type="project" value="InterPro"/>
</dbReference>
<proteinExistence type="predicted"/>
<dbReference type="InterPro" id="IPR001437">
    <property type="entry name" value="Tscrpt_elong_fac_GreA/B_C"/>
</dbReference>
<dbReference type="InterPro" id="IPR036953">
    <property type="entry name" value="GreA/GreB_C_sf"/>
</dbReference>
<comment type="caution">
    <text evidence="2">The sequence shown here is derived from an EMBL/GenBank/DDBJ whole genome shotgun (WGS) entry which is preliminary data.</text>
</comment>
<keyword evidence="2" id="KW-0808">Transferase</keyword>
<dbReference type="GO" id="GO:0006354">
    <property type="term" value="P:DNA-templated transcription elongation"/>
    <property type="evidence" value="ECO:0007669"/>
    <property type="project" value="TreeGrafter"/>
</dbReference>
<dbReference type="Gene3D" id="3.10.50.30">
    <property type="entry name" value="Transcription elongation factor, GreA/GreB, C-terminal domain"/>
    <property type="match status" value="1"/>
</dbReference>
<dbReference type="Proteomes" id="UP000319848">
    <property type="component" value="Unassembled WGS sequence"/>
</dbReference>
<dbReference type="SUPFAM" id="SSF54534">
    <property type="entry name" value="FKBP-like"/>
    <property type="match status" value="1"/>
</dbReference>
<dbReference type="GO" id="GO:0032784">
    <property type="term" value="P:regulation of DNA-templated transcription elongation"/>
    <property type="evidence" value="ECO:0007669"/>
    <property type="project" value="InterPro"/>
</dbReference>
<dbReference type="OrthoDB" id="192847at2"/>
<dbReference type="RefSeq" id="WP_023569797.1">
    <property type="nucleotide sequence ID" value="NZ_AVBI01000004.1"/>
</dbReference>
<name>V6S3U0_9FLAO</name>
<accession>V6S3U0</accession>
<dbReference type="PANTHER" id="PTHR30437">
    <property type="entry name" value="TRANSCRIPTION ELONGATION FACTOR GREA"/>
    <property type="match status" value="1"/>
</dbReference>
<sequence length="129" mass="14314">MKPIPTFTAAEYQLLRNLSKKSITSSNAKDMALLNGELDRAVIIKDGMIEKNIIRINSFVTVEDMSAKRQMKFQIVLPSLANVKDNKVSILAPLSIALIGFKENDVVEWELPAGKKTLKIVAVENLSDN</sequence>
<dbReference type="EMBL" id="VLKQ01000014">
    <property type="protein sequence ID" value="TWI08965.1"/>
    <property type="molecule type" value="Genomic_DNA"/>
</dbReference>
<evidence type="ECO:0000313" key="3">
    <source>
        <dbReference type="Proteomes" id="UP000319848"/>
    </source>
</evidence>
<dbReference type="GO" id="GO:0016301">
    <property type="term" value="F:kinase activity"/>
    <property type="evidence" value="ECO:0007669"/>
    <property type="project" value="UniProtKB-KW"/>
</dbReference>
<dbReference type="InterPro" id="IPR023459">
    <property type="entry name" value="Tscrpt_elong_fac_GreA/B_fam"/>
</dbReference>
<feature type="domain" description="Transcription elongation factor GreA/GreB C-terminal" evidence="1">
    <location>
        <begin position="51"/>
        <end position="124"/>
    </location>
</feature>
<organism evidence="2 3">
    <name type="scientific">Flavobacterium cauense R2A-7</name>
    <dbReference type="NCBI Taxonomy" id="1341154"/>
    <lineage>
        <taxon>Bacteria</taxon>
        <taxon>Pseudomonadati</taxon>
        <taxon>Bacteroidota</taxon>
        <taxon>Flavobacteriia</taxon>
        <taxon>Flavobacteriales</taxon>
        <taxon>Flavobacteriaceae</taxon>
        <taxon>Flavobacterium</taxon>
    </lineage>
</organism>
<evidence type="ECO:0000313" key="2">
    <source>
        <dbReference type="EMBL" id="TWI08965.1"/>
    </source>
</evidence>
<protein>
    <submittedName>
        <fullName evidence="2">Regulator of nucleoside diphosphate kinase</fullName>
    </submittedName>
</protein>
<dbReference type="AlphaFoldDB" id="V6S3U0"/>
<keyword evidence="2" id="KW-0418">Kinase</keyword>
<dbReference type="PANTHER" id="PTHR30437:SF5">
    <property type="entry name" value="REGULATOR OF NUCLEOSIDE DIPHOSPHATE KINASE"/>
    <property type="match status" value="1"/>
</dbReference>
<evidence type="ECO:0000259" key="1">
    <source>
        <dbReference type="Pfam" id="PF01272"/>
    </source>
</evidence>
<dbReference type="GO" id="GO:0070063">
    <property type="term" value="F:RNA polymerase binding"/>
    <property type="evidence" value="ECO:0007669"/>
    <property type="project" value="InterPro"/>
</dbReference>
<dbReference type="Pfam" id="PF01272">
    <property type="entry name" value="GreA_GreB"/>
    <property type="match status" value="1"/>
</dbReference>
<reference evidence="2 3" key="1">
    <citation type="journal article" date="2015" name="Stand. Genomic Sci.">
        <title>Genomic Encyclopedia of Bacterial and Archaeal Type Strains, Phase III: the genomes of soil and plant-associated and newly described type strains.</title>
        <authorList>
            <person name="Whitman W.B."/>
            <person name="Woyke T."/>
            <person name="Klenk H.P."/>
            <person name="Zhou Y."/>
            <person name="Lilburn T.G."/>
            <person name="Beck B.J."/>
            <person name="De Vos P."/>
            <person name="Vandamme P."/>
            <person name="Eisen J.A."/>
            <person name="Garrity G."/>
            <person name="Hugenholtz P."/>
            <person name="Kyrpides N.C."/>
        </authorList>
    </citation>
    <scope>NUCLEOTIDE SEQUENCE [LARGE SCALE GENOMIC DNA]</scope>
    <source>
        <strain evidence="2 3">CGMCC 1.7270</strain>
    </source>
</reference>